<evidence type="ECO:0000256" key="5">
    <source>
        <dbReference type="SAM" id="Coils"/>
    </source>
</evidence>
<reference evidence="7" key="1">
    <citation type="journal article" date="2023" name="Front. Mar. Sci.">
        <title>A new Merluccius polli reference genome to investigate the effects of global change in West African waters.</title>
        <authorList>
            <person name="Mateo J.L."/>
            <person name="Blanco-Fernandez C."/>
            <person name="Garcia-Vazquez E."/>
            <person name="Machado-Schiaffino G."/>
        </authorList>
    </citation>
    <scope>NUCLEOTIDE SEQUENCE</scope>
    <source>
        <strain evidence="7">C29</strain>
        <tissue evidence="7">Fin</tissue>
    </source>
</reference>
<dbReference type="Proteomes" id="UP001174136">
    <property type="component" value="Unassembled WGS sequence"/>
</dbReference>
<accession>A0AA47LZ43</accession>
<feature type="region of interest" description="Disordered" evidence="6">
    <location>
        <begin position="697"/>
        <end position="744"/>
    </location>
</feature>
<gene>
    <name evidence="7" type="primary">Ninl</name>
    <name evidence="7" type="ORF">N1851_034875</name>
</gene>
<proteinExistence type="predicted"/>
<feature type="region of interest" description="Disordered" evidence="6">
    <location>
        <begin position="1478"/>
        <end position="1501"/>
    </location>
</feature>
<evidence type="ECO:0000313" key="8">
    <source>
        <dbReference type="Proteomes" id="UP001174136"/>
    </source>
</evidence>
<protein>
    <submittedName>
        <fullName evidence="7">Ninein-like protein</fullName>
    </submittedName>
</protein>
<feature type="compositionally biased region" description="Polar residues" evidence="6">
    <location>
        <begin position="1486"/>
        <end position="1501"/>
    </location>
</feature>
<evidence type="ECO:0000313" key="7">
    <source>
        <dbReference type="EMBL" id="KAK0130645.1"/>
    </source>
</evidence>
<feature type="coiled-coil region" evidence="5">
    <location>
        <begin position="836"/>
        <end position="884"/>
    </location>
</feature>
<dbReference type="PANTHER" id="PTHR18905:SF12">
    <property type="entry name" value="NINEIN-LIKE PROTEIN"/>
    <property type="match status" value="1"/>
</dbReference>
<keyword evidence="5" id="KW-0175">Coiled coil</keyword>
<keyword evidence="4" id="KW-0206">Cytoskeleton</keyword>
<comment type="caution">
    <text evidence="7">The sequence shown here is derived from an EMBL/GenBank/DDBJ whole genome shotgun (WGS) entry which is preliminary data.</text>
</comment>
<evidence type="ECO:0000256" key="6">
    <source>
        <dbReference type="SAM" id="MobiDB-lite"/>
    </source>
</evidence>
<organism evidence="7 8">
    <name type="scientific">Merluccius polli</name>
    <name type="common">Benguela hake</name>
    <name type="synonym">Merluccius cadenati</name>
    <dbReference type="NCBI Taxonomy" id="89951"/>
    <lineage>
        <taxon>Eukaryota</taxon>
        <taxon>Metazoa</taxon>
        <taxon>Chordata</taxon>
        <taxon>Craniata</taxon>
        <taxon>Vertebrata</taxon>
        <taxon>Euteleostomi</taxon>
        <taxon>Actinopterygii</taxon>
        <taxon>Neopterygii</taxon>
        <taxon>Teleostei</taxon>
        <taxon>Neoteleostei</taxon>
        <taxon>Acanthomorphata</taxon>
        <taxon>Zeiogadaria</taxon>
        <taxon>Gadariae</taxon>
        <taxon>Gadiformes</taxon>
        <taxon>Gadoidei</taxon>
        <taxon>Merlucciidae</taxon>
        <taxon>Merluccius</taxon>
    </lineage>
</organism>
<dbReference type="GO" id="GO:0005813">
    <property type="term" value="C:centrosome"/>
    <property type="evidence" value="ECO:0007669"/>
    <property type="project" value="UniProtKB-SubCell"/>
</dbReference>
<dbReference type="GO" id="GO:0034454">
    <property type="term" value="P:microtubule anchoring at centrosome"/>
    <property type="evidence" value="ECO:0007669"/>
    <property type="project" value="TreeGrafter"/>
</dbReference>
<keyword evidence="3" id="KW-0597">Phosphoprotein</keyword>
<evidence type="ECO:0000256" key="2">
    <source>
        <dbReference type="ARBA" id="ARBA00022490"/>
    </source>
</evidence>
<feature type="coiled-coil region" evidence="5">
    <location>
        <begin position="431"/>
        <end position="494"/>
    </location>
</feature>
<keyword evidence="8" id="KW-1185">Reference proteome</keyword>
<feature type="region of interest" description="Disordered" evidence="6">
    <location>
        <begin position="935"/>
        <end position="957"/>
    </location>
</feature>
<feature type="region of interest" description="Disordered" evidence="6">
    <location>
        <begin position="340"/>
        <end position="386"/>
    </location>
</feature>
<name>A0AA47LZ43_MERPO</name>
<feature type="coiled-coil region" evidence="5">
    <location>
        <begin position="519"/>
        <end position="572"/>
    </location>
</feature>
<evidence type="ECO:0000256" key="4">
    <source>
        <dbReference type="ARBA" id="ARBA00023212"/>
    </source>
</evidence>
<sequence>MYCAPGLISGCGLLRWSRSDCGSPPRPKSGSAVFSFRSDTNYRRDLVLRTKYLYYIWCKDGNSILDIQAVRSSSPSLLSVSVGLQVLSCLDDGSGSTSPDRLLALWTEEGVRNGRDILQTLDFSLEECVSLCDLRSALDNELLASRNTVHHAALVSYRYEIQHLQVQVDQVCRERDKVRGDLEQADRRNLQLVSEVDDRHAAMETLNHSKIRDLEQEFRDRLTVLRSQSEQESEAVQQQVEEERAELRKEVELLRVQESRLQEELHTSTQENRSLGEEVCLLKERFGEAEKSISRLQKELDLVLQDKFVSLDSQSAGLTTDDGDTIRTLQTHCRELQDRNDELSSELLRSQTSGRKSRRSSNDPLWTRPHALNTESDSDEFETKRGVSPLARRKLNQTGDGVSCEDPVSIQTELAMEQLRDKHSQEIHSLRVQLETKVNFYERSLELMRNNMEVERKDISQSFKLEISELEEERSRAEREVLELKDKMEKMEQQKGGAWSTEQERRAQREWAELDQNYAREINHLVQRLSAEKEELGAELKLKMDQEVMLVREEAEEKLSEVKLRHAEVQRQQSAFWEKRLLLMEQESQKEKEAQEEVTRRCDQFSSERRRRLEERVISLQEEVKTTRYEQEESSKLLSKSEHKLEQREAELRCSDRRSSELEARLQEACSQLEENIHFLEAHEEVKHRLTLERSTLEEEKRSLEEERRTLEEERSSLEEERRTLEEERSSLEEERRTLEEERSSLEEEVALRRSQDGELLQEVPQLKEELDSLQDEEQTLLIRSDLGELQESLRRRSSELDSLRTDRARLVQDLKEQAMAVDSLQLELDGRRSAEEVLQEQLKEEREEVASLSEEKSRYLLLADQLSTQIVEMEEEISSLRHHLRDLSVHLNQTANLVLDLRNQLRAKTGWPDSQSRLERVEGSSAQLHREVQRLTSRVEEQGRELSSVRDRDRQDAAHAGYAQLQRELVETQEELRRVEEASEEEKDRMKQQLLQMEELVEELEVLMVPGGPRRFVTSTPPVSDHTNLTIVSLGLLAHSSVSTANCKLPSGAHLVLRRQVEEGQVEVSCLKEQISSLQQDLLLQENRLEQKTRRLEEQEREHERRREEEEKLHKEGLVYYMVFTGLGSEGTSEPVRTQPLFWRGSLAYRMLSGDCFLWVQNARYREEVLELSGRNLQLSGENAELSSRLRGDEGAVRLLRERLEKVTKEQQEESAKVRELEEKEVQKERERLQLLCSWNHERELLERELSSSKDKVGHMEELEEELVSLRLKQQWVDQDKTHLLEEAEHRTQQVEALQAAVCSVDGEVEQLRSQLQSASQERNGHAQEVASQHRKLQDAQHKVEELQARLQHQQEVQRTQEEQQEQTTRSLQEEIRTLRLHNQDLLQRLSAARTQEEEVQRLTQEVQSLQSRHAQLESARTQAEDQVVRSDASRVVLQAQVSQELQEARQEARREVEGQLHLLQVRLDEQTRRSQRLEEELRAQAQQAGSQLHTHQEQQQEVLAGVQERLQQTEMKVKSLRLLLQDKTQQLQEQVGSSSQSSQLLQDLYLENSQLVRALQVTETRQKNAEKKNFLLEDKVSALNTLIREIVTMALAT</sequence>
<feature type="coiled-coil region" evidence="5">
    <location>
        <begin position="1062"/>
        <end position="1117"/>
    </location>
</feature>
<evidence type="ECO:0000256" key="3">
    <source>
        <dbReference type="ARBA" id="ARBA00022553"/>
    </source>
</evidence>
<dbReference type="PANTHER" id="PTHR18905">
    <property type="entry name" value="NINEIN"/>
    <property type="match status" value="1"/>
</dbReference>
<feature type="coiled-coil region" evidence="5">
    <location>
        <begin position="1198"/>
        <end position="1232"/>
    </location>
</feature>
<comment type="subcellular location">
    <subcellularLocation>
        <location evidence="1">Cytoplasm</location>
        <location evidence="1">Cytoskeleton</location>
        <location evidence="1">Microtubule organizing center</location>
        <location evidence="1">Centrosome</location>
    </subcellularLocation>
</comment>
<keyword evidence="2" id="KW-0963">Cytoplasm</keyword>
<feature type="coiled-coil region" evidence="5">
    <location>
        <begin position="226"/>
        <end position="264"/>
    </location>
</feature>
<evidence type="ECO:0000256" key="1">
    <source>
        <dbReference type="ARBA" id="ARBA00004300"/>
    </source>
</evidence>
<dbReference type="EMBL" id="JAOPHQ010006675">
    <property type="protein sequence ID" value="KAK0130645.1"/>
    <property type="molecule type" value="Genomic_DNA"/>
</dbReference>